<keyword evidence="3" id="KW-1185">Reference proteome</keyword>
<organism evidence="2 3">
    <name type="scientific">Pseudochelatococcus lubricantis</name>
    <dbReference type="NCBI Taxonomy" id="1538102"/>
    <lineage>
        <taxon>Bacteria</taxon>
        <taxon>Pseudomonadati</taxon>
        <taxon>Pseudomonadota</taxon>
        <taxon>Alphaproteobacteria</taxon>
        <taxon>Hyphomicrobiales</taxon>
        <taxon>Chelatococcaceae</taxon>
        <taxon>Pseudochelatococcus</taxon>
    </lineage>
</organism>
<sequence length="272" mass="30237">MDILGIDFTSRPSRRKPITCIRCTLEEGLLRSHALDEWSSFAPFEDALSRPGLWIAGIDFPFGQARRFIETIGWPPHWADYVAHARDLGRDGYCETLERYRADRVAGDKEHRRETDKAAGSISPQKLNGVPVGRMFFEGAPRLLASGVTIPNLREGDPARLVVEAYPGVLARRLIGRRSYKNDTRSKQTADQHNARRALLETLRAEAPAVYGFSVDAPDSLCADPGGDHLDALFCAVQAAWAWRQRDNGFGAPAAVDSLEGWIADPLLLRTR</sequence>
<protein>
    <recommendedName>
        <fullName evidence="4">DUF429 domain-containing protein</fullName>
    </recommendedName>
</protein>
<proteinExistence type="predicted"/>
<evidence type="ECO:0008006" key="4">
    <source>
        <dbReference type="Google" id="ProtNLM"/>
    </source>
</evidence>
<comment type="caution">
    <text evidence="2">The sequence shown here is derived from an EMBL/GenBank/DDBJ whole genome shotgun (WGS) entry which is preliminary data.</text>
</comment>
<dbReference type="Pfam" id="PF04250">
    <property type="entry name" value="DUF429"/>
    <property type="match status" value="1"/>
</dbReference>
<dbReference type="EMBL" id="JAASQI010000005">
    <property type="protein sequence ID" value="NIJ58724.1"/>
    <property type="molecule type" value="Genomic_DNA"/>
</dbReference>
<evidence type="ECO:0000313" key="2">
    <source>
        <dbReference type="EMBL" id="NIJ58724.1"/>
    </source>
</evidence>
<feature type="compositionally biased region" description="Basic and acidic residues" evidence="1">
    <location>
        <begin position="105"/>
        <end position="117"/>
    </location>
</feature>
<gene>
    <name evidence="2" type="ORF">FHS82_002572</name>
</gene>
<feature type="region of interest" description="Disordered" evidence="1">
    <location>
        <begin position="105"/>
        <end position="124"/>
    </location>
</feature>
<dbReference type="InterPro" id="IPR007362">
    <property type="entry name" value="DUF429"/>
</dbReference>
<evidence type="ECO:0000313" key="3">
    <source>
        <dbReference type="Proteomes" id="UP001429580"/>
    </source>
</evidence>
<dbReference type="Proteomes" id="UP001429580">
    <property type="component" value="Unassembled WGS sequence"/>
</dbReference>
<reference evidence="2 3" key="1">
    <citation type="submission" date="2020-03" db="EMBL/GenBank/DDBJ databases">
        <title>Genomic Encyclopedia of Type Strains, Phase IV (KMG-IV): sequencing the most valuable type-strain genomes for metagenomic binning, comparative biology and taxonomic classification.</title>
        <authorList>
            <person name="Goeker M."/>
        </authorList>
    </citation>
    <scope>NUCLEOTIDE SEQUENCE [LARGE SCALE GENOMIC DNA]</scope>
    <source>
        <strain evidence="2 3">DSM 103870</strain>
    </source>
</reference>
<name>A0ABX0V2D8_9HYPH</name>
<accession>A0ABX0V2D8</accession>
<evidence type="ECO:0000256" key="1">
    <source>
        <dbReference type="SAM" id="MobiDB-lite"/>
    </source>
</evidence>
<dbReference type="RefSeq" id="WP_166953373.1">
    <property type="nucleotide sequence ID" value="NZ_JAASQI010000005.1"/>
</dbReference>